<dbReference type="RefSeq" id="WP_194107425.1">
    <property type="nucleotide sequence ID" value="NZ_JADFFM010000002.1"/>
</dbReference>
<dbReference type="PANTHER" id="PTHR33446">
    <property type="entry name" value="PROTEIN TONB-RELATED"/>
    <property type="match status" value="1"/>
</dbReference>
<evidence type="ECO:0000256" key="1">
    <source>
        <dbReference type="ARBA" id="ARBA00004383"/>
    </source>
</evidence>
<evidence type="ECO:0000313" key="12">
    <source>
        <dbReference type="EMBL" id="MBE9667992.1"/>
    </source>
</evidence>
<keyword evidence="9" id="KW-0472">Membrane</keyword>
<feature type="domain" description="TonB C-terminal" evidence="11">
    <location>
        <begin position="244"/>
        <end position="337"/>
    </location>
</feature>
<keyword evidence="7" id="KW-0653">Protein transport</keyword>
<name>A0ABR9XKQ7_9SPHI</name>
<protein>
    <submittedName>
        <fullName evidence="12">Energy transducer TonB</fullName>
    </submittedName>
</protein>
<dbReference type="PANTHER" id="PTHR33446:SF2">
    <property type="entry name" value="PROTEIN TONB"/>
    <property type="match status" value="1"/>
</dbReference>
<reference evidence="12 13" key="1">
    <citation type="submission" date="2020-10" db="EMBL/GenBank/DDBJ databases">
        <title>Mucilaginibacter mali sp. nov., isolated from rhizosphere soil of apple orchard.</title>
        <authorList>
            <person name="Lee J.-S."/>
            <person name="Kim H.S."/>
            <person name="Kim J.-S."/>
        </authorList>
    </citation>
    <scope>NUCLEOTIDE SEQUENCE [LARGE SCALE GENOMIC DNA]</scope>
    <source>
        <strain evidence="12 13">KCTC 23157</strain>
    </source>
</reference>
<feature type="chain" id="PRO_5045479876" evidence="10">
    <location>
        <begin position="19"/>
        <end position="337"/>
    </location>
</feature>
<comment type="subcellular location">
    <subcellularLocation>
        <location evidence="1">Cell inner membrane</location>
        <topology evidence="1">Single-pass membrane protein</topology>
        <orientation evidence="1">Periplasmic side</orientation>
    </subcellularLocation>
</comment>
<keyword evidence="10" id="KW-0732">Signal</keyword>
<feature type="signal peptide" evidence="10">
    <location>
        <begin position="1"/>
        <end position="18"/>
    </location>
</feature>
<proteinExistence type="inferred from homology"/>
<gene>
    <name evidence="12" type="ORF">IRJ18_16605</name>
</gene>
<sequence length="337" mass="38013">MKHLFLILLLFSVYNSIAQQTTYFKRDRQKTTQDSALYSRTVTGPEAGSNLYLFIEKFITGEVYCTGASTKPNDMVLEGECTEYYLSGKKASIVIYKANRKLKETLYFPNGNVYLVKEYNYLVKDPANPQQVSVEDAIITCNDSTGKALIINGNRWFTAYRQPPNPKFAKSFFGIDGIKANDNYEEGAVKNGKHDGQWKGGEKGTTFAYIENYDNGTFLSGNSTDKFGKQYTYKVAEASAEYPGGVLNFYNYIGRSVKYPADDRRSNVQGKVYATFVIDKDGSLTDFKILRTPSTAMAEETLRVLKESPQWKPAEQHGIPVRQQFTIPVTFTLGNKF</sequence>
<comment type="caution">
    <text evidence="12">The sequence shown here is derived from an EMBL/GenBank/DDBJ whole genome shotgun (WGS) entry which is preliminary data.</text>
</comment>
<keyword evidence="5" id="KW-0997">Cell inner membrane</keyword>
<evidence type="ECO:0000256" key="3">
    <source>
        <dbReference type="ARBA" id="ARBA00022448"/>
    </source>
</evidence>
<evidence type="ECO:0000256" key="10">
    <source>
        <dbReference type="SAM" id="SignalP"/>
    </source>
</evidence>
<keyword evidence="4" id="KW-1003">Cell membrane</keyword>
<evidence type="ECO:0000256" key="8">
    <source>
        <dbReference type="ARBA" id="ARBA00022989"/>
    </source>
</evidence>
<dbReference type="Proteomes" id="UP000632774">
    <property type="component" value="Unassembled WGS sequence"/>
</dbReference>
<dbReference type="InterPro" id="IPR037682">
    <property type="entry name" value="TonB_C"/>
</dbReference>
<evidence type="ECO:0000313" key="13">
    <source>
        <dbReference type="Proteomes" id="UP000632774"/>
    </source>
</evidence>
<evidence type="ECO:0000256" key="2">
    <source>
        <dbReference type="ARBA" id="ARBA00006555"/>
    </source>
</evidence>
<evidence type="ECO:0000256" key="9">
    <source>
        <dbReference type="ARBA" id="ARBA00023136"/>
    </source>
</evidence>
<dbReference type="PROSITE" id="PS52015">
    <property type="entry name" value="TONB_CTD"/>
    <property type="match status" value="1"/>
</dbReference>
<keyword evidence="6" id="KW-0812">Transmembrane</keyword>
<keyword evidence="8" id="KW-1133">Transmembrane helix</keyword>
<evidence type="ECO:0000256" key="7">
    <source>
        <dbReference type="ARBA" id="ARBA00022927"/>
    </source>
</evidence>
<dbReference type="InterPro" id="IPR051045">
    <property type="entry name" value="TonB-dependent_transducer"/>
</dbReference>
<comment type="similarity">
    <text evidence="2">Belongs to the TonB family.</text>
</comment>
<keyword evidence="13" id="KW-1185">Reference proteome</keyword>
<organism evidence="12 13">
    <name type="scientific">Mucilaginibacter boryungensis</name>
    <dbReference type="NCBI Taxonomy" id="768480"/>
    <lineage>
        <taxon>Bacteria</taxon>
        <taxon>Pseudomonadati</taxon>
        <taxon>Bacteroidota</taxon>
        <taxon>Sphingobacteriia</taxon>
        <taxon>Sphingobacteriales</taxon>
        <taxon>Sphingobacteriaceae</taxon>
        <taxon>Mucilaginibacter</taxon>
    </lineage>
</organism>
<accession>A0ABR9XKQ7</accession>
<dbReference type="InterPro" id="IPR006260">
    <property type="entry name" value="TonB/TolA_C"/>
</dbReference>
<dbReference type="Gene3D" id="3.30.1150.10">
    <property type="match status" value="1"/>
</dbReference>
<keyword evidence="3" id="KW-0813">Transport</keyword>
<dbReference type="SUPFAM" id="SSF74653">
    <property type="entry name" value="TolA/TonB C-terminal domain"/>
    <property type="match status" value="1"/>
</dbReference>
<dbReference type="EMBL" id="JADFFM010000002">
    <property type="protein sequence ID" value="MBE9667992.1"/>
    <property type="molecule type" value="Genomic_DNA"/>
</dbReference>
<evidence type="ECO:0000256" key="5">
    <source>
        <dbReference type="ARBA" id="ARBA00022519"/>
    </source>
</evidence>
<evidence type="ECO:0000256" key="4">
    <source>
        <dbReference type="ARBA" id="ARBA00022475"/>
    </source>
</evidence>
<dbReference type="NCBIfam" id="TIGR01352">
    <property type="entry name" value="tonB_Cterm"/>
    <property type="match status" value="1"/>
</dbReference>
<dbReference type="Pfam" id="PF03544">
    <property type="entry name" value="TonB_C"/>
    <property type="match status" value="1"/>
</dbReference>
<evidence type="ECO:0000256" key="6">
    <source>
        <dbReference type="ARBA" id="ARBA00022692"/>
    </source>
</evidence>
<evidence type="ECO:0000259" key="11">
    <source>
        <dbReference type="PROSITE" id="PS52015"/>
    </source>
</evidence>